<evidence type="ECO:0000313" key="2">
    <source>
        <dbReference type="Proteomes" id="UP000807504"/>
    </source>
</evidence>
<gene>
    <name evidence="1" type="ORF">HNY73_010759</name>
</gene>
<keyword evidence="2" id="KW-1185">Reference proteome</keyword>
<dbReference type="Proteomes" id="UP000807504">
    <property type="component" value="Unassembled WGS sequence"/>
</dbReference>
<reference evidence="1" key="1">
    <citation type="journal article" date="2020" name="bioRxiv">
        <title>Chromosome-level reference genome of the European wasp spider Argiope bruennichi: a resource for studies on range expansion and evolutionary adaptation.</title>
        <authorList>
            <person name="Sheffer M.M."/>
            <person name="Hoppe A."/>
            <person name="Krehenwinkel H."/>
            <person name="Uhl G."/>
            <person name="Kuss A.W."/>
            <person name="Jensen L."/>
            <person name="Jensen C."/>
            <person name="Gillespie R.G."/>
            <person name="Hoff K.J."/>
            <person name="Prost S."/>
        </authorList>
    </citation>
    <scope>NUCLEOTIDE SEQUENCE</scope>
</reference>
<reference evidence="1" key="2">
    <citation type="submission" date="2020-06" db="EMBL/GenBank/DDBJ databases">
        <authorList>
            <person name="Sheffer M."/>
        </authorList>
    </citation>
    <scope>NUCLEOTIDE SEQUENCE</scope>
</reference>
<protein>
    <submittedName>
        <fullName evidence="1">Uncharacterized protein</fullName>
    </submittedName>
</protein>
<dbReference type="EMBL" id="JABXBU010000030">
    <property type="protein sequence ID" value="KAF8785185.1"/>
    <property type="molecule type" value="Genomic_DNA"/>
</dbReference>
<organism evidence="1 2">
    <name type="scientific">Argiope bruennichi</name>
    <name type="common">Wasp spider</name>
    <name type="synonym">Aranea bruennichi</name>
    <dbReference type="NCBI Taxonomy" id="94029"/>
    <lineage>
        <taxon>Eukaryota</taxon>
        <taxon>Metazoa</taxon>
        <taxon>Ecdysozoa</taxon>
        <taxon>Arthropoda</taxon>
        <taxon>Chelicerata</taxon>
        <taxon>Arachnida</taxon>
        <taxon>Araneae</taxon>
        <taxon>Araneomorphae</taxon>
        <taxon>Entelegynae</taxon>
        <taxon>Araneoidea</taxon>
        <taxon>Araneidae</taxon>
        <taxon>Argiope</taxon>
    </lineage>
</organism>
<proteinExistence type="predicted"/>
<accession>A0A8T0F4H8</accession>
<sequence length="189" mass="21681">MRWEMLDEVKVSIGCQDVIGGATRIGKTLPSNLLTAIADRIGIIDRAAASIASATLQDLGVITEEDKTYVIGRMKIRRTRSTNRRVLIKDNRYPQITENRGLFFDGRKDITIVKEKRSSKLYKKVISEVHVSLIREPNSRFLGHVTPKSGTGKDMADSIMEILKDRKQNKKTFELYCCWVLWNRCKHWV</sequence>
<comment type="caution">
    <text evidence="1">The sequence shown here is derived from an EMBL/GenBank/DDBJ whole genome shotgun (WGS) entry which is preliminary data.</text>
</comment>
<name>A0A8T0F4H8_ARGBR</name>
<evidence type="ECO:0000313" key="1">
    <source>
        <dbReference type="EMBL" id="KAF8785185.1"/>
    </source>
</evidence>
<dbReference type="AlphaFoldDB" id="A0A8T0F4H8"/>